<evidence type="ECO:0000313" key="3">
    <source>
        <dbReference type="Proteomes" id="UP001500683"/>
    </source>
</evidence>
<dbReference type="SUPFAM" id="SSF51735">
    <property type="entry name" value="NAD(P)-binding Rossmann-fold domains"/>
    <property type="match status" value="1"/>
</dbReference>
<sequence>MTTIGVLGGSGAVGRVVVDRLAAWEPGGRLRVGGRDPRRAAAACAQVTGAGAEPVRVDLNDDAELRAFCAGCDVVVNCAGPSYQVLDRVARAALAAGAHYVDAAGDVVAADALCDGHVPGLGDRAALFSAGLMPGLSGLLPRLLAVDGPPPSRLDVYVGGAVAIGPVSAVDALLTRGPRFGTALAAWRHGAVVPNALRPLRSVALPGFRGRVHAWPFLSAEASRLAADLGVDELRNYTVYVTDAIPHALAVAWADEDAPPERHVPAVVAAAEADLAATGPYYTMLFQAVHRAPAPGRARRLVLRTPDSYALSGVVAALAARDVLAGRVPPGVHFAADVLDPRRTLTRLTGDPLVTGVELT</sequence>
<dbReference type="InterPro" id="IPR036291">
    <property type="entry name" value="NAD(P)-bd_dom_sf"/>
</dbReference>
<organism evidence="2 3">
    <name type="scientific">Actinomadura miaoliensis</name>
    <dbReference type="NCBI Taxonomy" id="430685"/>
    <lineage>
        <taxon>Bacteria</taxon>
        <taxon>Bacillati</taxon>
        <taxon>Actinomycetota</taxon>
        <taxon>Actinomycetes</taxon>
        <taxon>Streptosporangiales</taxon>
        <taxon>Thermomonosporaceae</taxon>
        <taxon>Actinomadura</taxon>
    </lineage>
</organism>
<name>A0ABP7VPP3_9ACTN</name>
<dbReference type="Proteomes" id="UP001500683">
    <property type="component" value="Unassembled WGS sequence"/>
</dbReference>
<evidence type="ECO:0000259" key="1">
    <source>
        <dbReference type="Pfam" id="PF03435"/>
    </source>
</evidence>
<gene>
    <name evidence="2" type="ORF">GCM10022214_29780</name>
</gene>
<dbReference type="Pfam" id="PF03435">
    <property type="entry name" value="Sacchrp_dh_NADP"/>
    <property type="match status" value="1"/>
</dbReference>
<evidence type="ECO:0000313" key="2">
    <source>
        <dbReference type="EMBL" id="GAA4071875.1"/>
    </source>
</evidence>
<comment type="caution">
    <text evidence="2">The sequence shown here is derived from an EMBL/GenBank/DDBJ whole genome shotgun (WGS) entry which is preliminary data.</text>
</comment>
<accession>A0ABP7VPP3</accession>
<dbReference type="Gene3D" id="3.40.50.720">
    <property type="entry name" value="NAD(P)-binding Rossmann-like Domain"/>
    <property type="match status" value="1"/>
</dbReference>
<feature type="domain" description="Saccharopine dehydrogenase NADP binding" evidence="1">
    <location>
        <begin position="4"/>
        <end position="104"/>
    </location>
</feature>
<dbReference type="PANTHER" id="PTHR43781:SF1">
    <property type="entry name" value="SACCHAROPINE DEHYDROGENASE"/>
    <property type="match status" value="1"/>
</dbReference>
<dbReference type="RefSeq" id="WP_344946757.1">
    <property type="nucleotide sequence ID" value="NZ_BAAAZG010000017.1"/>
</dbReference>
<dbReference type="EMBL" id="BAAAZG010000017">
    <property type="protein sequence ID" value="GAA4071875.1"/>
    <property type="molecule type" value="Genomic_DNA"/>
</dbReference>
<dbReference type="InterPro" id="IPR005097">
    <property type="entry name" value="Sacchrp_dh_NADP-bd"/>
</dbReference>
<dbReference type="PANTHER" id="PTHR43781">
    <property type="entry name" value="SACCHAROPINE DEHYDROGENASE"/>
    <property type="match status" value="1"/>
</dbReference>
<protein>
    <submittedName>
        <fullName evidence="2">Saccharopine dehydrogenase NADP-binding domain-containing protein</fullName>
    </submittedName>
</protein>
<proteinExistence type="predicted"/>
<keyword evidence="3" id="KW-1185">Reference proteome</keyword>
<reference evidence="3" key="1">
    <citation type="journal article" date="2019" name="Int. J. Syst. Evol. Microbiol.">
        <title>The Global Catalogue of Microorganisms (GCM) 10K type strain sequencing project: providing services to taxonomists for standard genome sequencing and annotation.</title>
        <authorList>
            <consortium name="The Broad Institute Genomics Platform"/>
            <consortium name="The Broad Institute Genome Sequencing Center for Infectious Disease"/>
            <person name="Wu L."/>
            <person name="Ma J."/>
        </authorList>
    </citation>
    <scope>NUCLEOTIDE SEQUENCE [LARGE SCALE GENOMIC DNA]</scope>
    <source>
        <strain evidence="3">JCM 16702</strain>
    </source>
</reference>